<reference evidence="3 4" key="1">
    <citation type="submission" date="2015-07" db="EMBL/GenBank/DDBJ databases">
        <title>Genome sequencing of Kibdelosporangium phytohabitans.</title>
        <authorList>
            <person name="Qin S."/>
            <person name="Xing K."/>
        </authorList>
    </citation>
    <scope>NUCLEOTIDE SEQUENCE [LARGE SCALE GENOMIC DNA]</scope>
    <source>
        <strain evidence="3 4">KLBMP1111</strain>
    </source>
</reference>
<feature type="domain" description="Pyridoxamine 5'-phosphate oxidase N-terminal" evidence="2">
    <location>
        <begin position="44"/>
        <end position="127"/>
    </location>
</feature>
<dbReference type="InterPro" id="IPR052019">
    <property type="entry name" value="F420H2_bilvrd_red/Heme_oxyg"/>
</dbReference>
<dbReference type="AlphaFoldDB" id="A0A0N9I2X4"/>
<evidence type="ECO:0000259" key="2">
    <source>
        <dbReference type="Pfam" id="PF01243"/>
    </source>
</evidence>
<evidence type="ECO:0000256" key="1">
    <source>
        <dbReference type="ARBA" id="ARBA00023002"/>
    </source>
</evidence>
<dbReference type="NCBIfam" id="TIGR03666">
    <property type="entry name" value="Rv2061_F420"/>
    <property type="match status" value="1"/>
</dbReference>
<dbReference type="GO" id="GO:0016627">
    <property type="term" value="F:oxidoreductase activity, acting on the CH-CH group of donors"/>
    <property type="evidence" value="ECO:0007669"/>
    <property type="project" value="TreeGrafter"/>
</dbReference>
<evidence type="ECO:0000313" key="3">
    <source>
        <dbReference type="EMBL" id="ALG08585.1"/>
    </source>
</evidence>
<accession>A0A0N9I2X4</accession>
<dbReference type="GO" id="GO:0070967">
    <property type="term" value="F:coenzyme F420 binding"/>
    <property type="evidence" value="ECO:0007669"/>
    <property type="project" value="TreeGrafter"/>
</dbReference>
<organism evidence="3 4">
    <name type="scientific">Kibdelosporangium phytohabitans</name>
    <dbReference type="NCBI Taxonomy" id="860235"/>
    <lineage>
        <taxon>Bacteria</taxon>
        <taxon>Bacillati</taxon>
        <taxon>Actinomycetota</taxon>
        <taxon>Actinomycetes</taxon>
        <taxon>Pseudonocardiales</taxon>
        <taxon>Pseudonocardiaceae</taxon>
        <taxon>Kibdelosporangium</taxon>
    </lineage>
</organism>
<evidence type="ECO:0000313" key="4">
    <source>
        <dbReference type="Proteomes" id="UP000063699"/>
    </source>
</evidence>
<dbReference type="RefSeq" id="WP_054290492.1">
    <property type="nucleotide sequence ID" value="NZ_CP012752.1"/>
</dbReference>
<dbReference type="KEGG" id="kphy:AOZ06_18155"/>
<name>A0A0N9I2X4_9PSEU</name>
<dbReference type="PANTHER" id="PTHR35176:SF11">
    <property type="entry name" value="PYRIDOXAMINE 5'-PHOSPHATE OXIDASE FAMILY PROTEIN"/>
    <property type="match status" value="1"/>
</dbReference>
<proteinExistence type="predicted"/>
<dbReference type="SUPFAM" id="SSF50475">
    <property type="entry name" value="FMN-binding split barrel"/>
    <property type="match status" value="1"/>
</dbReference>
<dbReference type="InterPro" id="IPR019965">
    <property type="entry name" value="PPOX_F420-dep_Rv2061_put"/>
</dbReference>
<dbReference type="Pfam" id="PF01243">
    <property type="entry name" value="PNPOx_N"/>
    <property type="match status" value="1"/>
</dbReference>
<gene>
    <name evidence="3" type="ORF">AOZ06_18155</name>
</gene>
<dbReference type="OrthoDB" id="5738083at2"/>
<keyword evidence="1" id="KW-0560">Oxidoreductase</keyword>
<protein>
    <recommendedName>
        <fullName evidence="2">Pyridoxamine 5'-phosphate oxidase N-terminal domain-containing protein</fullName>
    </recommendedName>
</protein>
<sequence length="177" mass="20314">MNVLRVFTKQWWEQRVLRMYDSWRDPITWHVKATDGAPQNLDHFRRRRFCLMVTYKKNGDPVPSAMWFGLDNGRAYLRTGIDSLKVRRIRRNPNVLFAPSNIRGKPVGAVIPCVARLLPDEEKPRAAKIIIDAYGIGRKVYDKTVATVYEEAAYIEITPVALLEAEKAAAARQSRAD</sequence>
<dbReference type="Proteomes" id="UP000063699">
    <property type="component" value="Chromosome"/>
</dbReference>
<dbReference type="Gene3D" id="2.30.110.10">
    <property type="entry name" value="Electron Transport, Fmn-binding Protein, Chain A"/>
    <property type="match status" value="1"/>
</dbReference>
<dbReference type="GO" id="GO:0005829">
    <property type="term" value="C:cytosol"/>
    <property type="evidence" value="ECO:0007669"/>
    <property type="project" value="TreeGrafter"/>
</dbReference>
<dbReference type="PANTHER" id="PTHR35176">
    <property type="entry name" value="HEME OXYGENASE HI_0854-RELATED"/>
    <property type="match status" value="1"/>
</dbReference>
<keyword evidence="4" id="KW-1185">Reference proteome</keyword>
<dbReference type="EMBL" id="CP012752">
    <property type="protein sequence ID" value="ALG08585.1"/>
    <property type="molecule type" value="Genomic_DNA"/>
</dbReference>
<dbReference type="InterPro" id="IPR011576">
    <property type="entry name" value="Pyridox_Oxase_N"/>
</dbReference>
<dbReference type="InterPro" id="IPR012349">
    <property type="entry name" value="Split_barrel_FMN-bd"/>
</dbReference>
<dbReference type="STRING" id="860235.AOZ06_18155"/>